<dbReference type="Gene3D" id="2.40.128.130">
    <property type="entry name" value="Autotransporter beta-domain"/>
    <property type="match status" value="1"/>
</dbReference>
<dbReference type="AlphaFoldDB" id="G2E1W3"/>
<dbReference type="InterPro" id="IPR005546">
    <property type="entry name" value="Autotransporte_beta"/>
</dbReference>
<dbReference type="EMBL" id="AFWT01000014">
    <property type="protein sequence ID" value="EGV31171.1"/>
    <property type="molecule type" value="Genomic_DNA"/>
</dbReference>
<gene>
    <name evidence="2" type="ORF">ThidrDRAFT_2276</name>
</gene>
<dbReference type="Proteomes" id="UP000004200">
    <property type="component" value="Unassembled WGS sequence"/>
</dbReference>
<protein>
    <submittedName>
        <fullName evidence="2">Outer membrane autotransporter barrel domain protein</fullName>
    </submittedName>
</protein>
<keyword evidence="3" id="KW-1185">Reference proteome</keyword>
<dbReference type="InterPro" id="IPR036709">
    <property type="entry name" value="Autotransporte_beta_dom_sf"/>
</dbReference>
<dbReference type="PROSITE" id="PS51208">
    <property type="entry name" value="AUTOTRANSPORTER"/>
    <property type="match status" value="1"/>
</dbReference>
<dbReference type="STRING" id="765913.ThidrDRAFT_2276"/>
<reference evidence="2 3" key="1">
    <citation type="submission" date="2011-06" db="EMBL/GenBank/DDBJ databases">
        <title>The draft genome of Thiorhodococcus drewsii AZ1.</title>
        <authorList>
            <consortium name="US DOE Joint Genome Institute (JGI-PGF)"/>
            <person name="Lucas S."/>
            <person name="Han J."/>
            <person name="Lapidus A."/>
            <person name="Cheng J.-F."/>
            <person name="Goodwin L."/>
            <person name="Pitluck S."/>
            <person name="Peters L."/>
            <person name="Land M.L."/>
            <person name="Hauser L."/>
            <person name="Vogl K."/>
            <person name="Liu Z."/>
            <person name="Imhoff J."/>
            <person name="Thiel V."/>
            <person name="Frigaard N.-U."/>
            <person name="Bryant D.A."/>
            <person name="Woyke T.J."/>
        </authorList>
    </citation>
    <scope>NUCLEOTIDE SEQUENCE [LARGE SCALE GENOMIC DNA]</scope>
    <source>
        <strain evidence="2 3">AZ1</strain>
    </source>
</reference>
<dbReference type="Pfam" id="PF03797">
    <property type="entry name" value="Autotransporter"/>
    <property type="match status" value="1"/>
</dbReference>
<name>G2E1W3_9GAMM</name>
<sequence length="868" mass="90452">MMKSDAKHETRFRDPPGSRMGIAIFATLALALGGATLAEGSPIVTPPAAEANPGASLSVGIALGQDNGQDLAESLISATWTEDGGTIERSKLLNSEGDVIDYMIPGDALHCTTLTDSVTVEWEQCGTSCTRQTPTTTSFSVTVMDPMTLSPASTGIAGAPGSIQTIALDISGGAAPYRAATSTNGATVSLSGSTLKYEIPADATSDYQDRITISGASSGDACGGNSASISLSVTLSTTALTIVPESTNLGSFRAGETIETSFTVSGGLPTYSASISPDLSGASIRVPSTSGGAGTFVYRIPSDAQTATTSLTIQISDSGEGRLQQQATASITFSVEAQETGNLSASPSDISFSATSQAGSPTDVTKTFAVSGGTAPYSLSVASISGGLVGRVEPSTLASPGTATYVVRVPANAPSNLTFANSIQITDANGNTTSVTVQANVTAATTLATRPDLTPNQRSVAQSIETLCPKLGAMSNRTAEEEDLFVQCSAMLSNPTASGIPNTLEQITNQKANAAKTAGIRTGTQQFANIASRLSAIRSGSAGLDISALTLNSGGQALSGSQLAALAASGLSGGGASADTFGRWGFFVNGTVDFGNRDTTSNETGYDFNTTGITGGVDYRFTDNFVAGGAVGFAQQNIDFDSDDGGLDTKTWHIAAYATSYLSERTYVDAILEYGWNDYDSQRNIDYQINSNLEAVRRRAKADYSGSQFGASLGAGYDMNQGPLAYGLYGKVAYVSVNVDDFREKNAGGLGLTMDSFDANSLTTVLGARISRVINTSRAVLVPQARFEWEHEYNNDASRLTARFATDPSGTQFSIYTDDPDRDYFRIGLGLSAVFPRGITSFVNYDTMLDKRNWVDHRIDTGVRWEFY</sequence>
<organism evidence="2 3">
    <name type="scientific">Thiorhodococcus drewsii AZ1</name>
    <dbReference type="NCBI Taxonomy" id="765913"/>
    <lineage>
        <taxon>Bacteria</taxon>
        <taxon>Pseudomonadati</taxon>
        <taxon>Pseudomonadota</taxon>
        <taxon>Gammaproteobacteria</taxon>
        <taxon>Chromatiales</taxon>
        <taxon>Chromatiaceae</taxon>
        <taxon>Thiorhodococcus</taxon>
    </lineage>
</organism>
<proteinExistence type="predicted"/>
<dbReference type="SMART" id="SM00869">
    <property type="entry name" value="Autotransporter"/>
    <property type="match status" value="1"/>
</dbReference>
<feature type="domain" description="Autotransporter" evidence="1">
    <location>
        <begin position="579"/>
        <end position="867"/>
    </location>
</feature>
<evidence type="ECO:0000313" key="2">
    <source>
        <dbReference type="EMBL" id="EGV31171.1"/>
    </source>
</evidence>
<accession>G2E1W3</accession>
<dbReference type="eggNOG" id="COG4625">
    <property type="taxonomic scope" value="Bacteria"/>
</dbReference>
<dbReference type="SUPFAM" id="SSF103515">
    <property type="entry name" value="Autotransporter"/>
    <property type="match status" value="1"/>
</dbReference>
<comment type="caution">
    <text evidence="2">The sequence shown here is derived from an EMBL/GenBank/DDBJ whole genome shotgun (WGS) entry which is preliminary data.</text>
</comment>
<evidence type="ECO:0000259" key="1">
    <source>
        <dbReference type="PROSITE" id="PS51208"/>
    </source>
</evidence>
<evidence type="ECO:0000313" key="3">
    <source>
        <dbReference type="Proteomes" id="UP000004200"/>
    </source>
</evidence>